<sequence>MFRAFPNSAVRVAGVRVAGVSARRISTQPGSGSGLGSRTRNTQHPHTHHSRSHSHPRPRKPTYDGTGKLQANDSYLLSQRVRELSQRSKFDEALKLVLSESRGEGLANVVVWNQLLQESRVAQNSNPTETYKLFMDMKKRGITPNSRSYTILFRAFSGGEKDRPSKKTLEAALTVFRQLGSYHAYLREEMDEEIIQEESSVLPINAYLALLAKVAHSYEMMKIFDDMAQSGPSSPDLYTYTTIFQGLLRAGQAEDVERGHELWRVYFARLKQASIDADNGADNATQSLQRLTPDTALISNVLRLFTKGTPKDCKAGLMIAHTFLSVPAPSPFIERQKGYLPRVELNDRVIDSLFHLGLAAGRPSLVIRHADHLLNQEKVRSFLRTRSMFFALLACAREGDAGKAIEYLRVMRSLKHGQPDAQSFEQAMAAAMRAQNASYKKACEVWEMVQATKTPVDIRIMSSLMKASLNERDVDVWDALEKLSGFPLSAFFNAKTHAAHPNDSRGQLKHQQFWEHRLAKSLLQAVDRVGRGEHVNIPGKTRRHDEMLDEYADMARTVLGVEQRAPRKQHKQ</sequence>
<name>A0A4V4LYY0_WALIC</name>
<evidence type="ECO:0000313" key="5">
    <source>
        <dbReference type="Proteomes" id="UP000310689"/>
    </source>
</evidence>
<dbReference type="InterPro" id="IPR011990">
    <property type="entry name" value="TPR-like_helical_dom_sf"/>
</dbReference>
<dbReference type="PANTHER" id="PTHR47938:SF35">
    <property type="entry name" value="PENTATRICOPEPTIDE REPEAT-CONTAINING PROTEIN 4, MITOCHONDRIAL-RELATED"/>
    <property type="match status" value="1"/>
</dbReference>
<feature type="compositionally biased region" description="Basic residues" evidence="1">
    <location>
        <begin position="41"/>
        <end position="60"/>
    </location>
</feature>
<dbReference type="PANTHER" id="PTHR47938">
    <property type="entry name" value="RESPIRATORY COMPLEX I CHAPERONE (CIA84), PUTATIVE (AFU_ORTHOLOGUE AFUA_2G06020)-RELATED"/>
    <property type="match status" value="1"/>
</dbReference>
<evidence type="ECO:0000313" key="4">
    <source>
        <dbReference type="Proteomes" id="UP000306954"/>
    </source>
</evidence>
<gene>
    <name evidence="3" type="ORF">E3P86_01448</name>
    <name evidence="2" type="ORF">E3P90_02297</name>
</gene>
<evidence type="ECO:0000256" key="1">
    <source>
        <dbReference type="SAM" id="MobiDB-lite"/>
    </source>
</evidence>
<organism evidence="2 4">
    <name type="scientific">Wallemia ichthyophaga</name>
    <dbReference type="NCBI Taxonomy" id="245174"/>
    <lineage>
        <taxon>Eukaryota</taxon>
        <taxon>Fungi</taxon>
        <taxon>Dikarya</taxon>
        <taxon>Basidiomycota</taxon>
        <taxon>Wallemiomycotina</taxon>
        <taxon>Wallemiomycetes</taxon>
        <taxon>Wallemiales</taxon>
        <taxon>Wallemiaceae</taxon>
        <taxon>Wallemia</taxon>
    </lineage>
</organism>
<dbReference type="EMBL" id="SPOI01000050">
    <property type="protein sequence ID" value="TIB38770.1"/>
    <property type="molecule type" value="Genomic_DNA"/>
</dbReference>
<dbReference type="EMBL" id="SPOF01000022">
    <property type="protein sequence ID" value="TIB11694.1"/>
    <property type="molecule type" value="Genomic_DNA"/>
</dbReference>
<feature type="compositionally biased region" description="Polar residues" evidence="1">
    <location>
        <begin position="25"/>
        <end position="40"/>
    </location>
</feature>
<evidence type="ECO:0000313" key="2">
    <source>
        <dbReference type="EMBL" id="TIB11694.1"/>
    </source>
</evidence>
<accession>A0A4V4LYY0</accession>
<dbReference type="Pfam" id="PF13041">
    <property type="entry name" value="PPR_2"/>
    <property type="match status" value="1"/>
</dbReference>
<protein>
    <recommendedName>
        <fullName evidence="6">Pentatricopeptide repeat-containing protein</fullName>
    </recommendedName>
</protein>
<comment type="caution">
    <text evidence="2">The sequence shown here is derived from an EMBL/GenBank/DDBJ whole genome shotgun (WGS) entry which is preliminary data.</text>
</comment>
<evidence type="ECO:0000313" key="3">
    <source>
        <dbReference type="EMBL" id="TIB38770.1"/>
    </source>
</evidence>
<feature type="region of interest" description="Disordered" evidence="1">
    <location>
        <begin position="23"/>
        <end position="69"/>
    </location>
</feature>
<dbReference type="InterPro" id="IPR002885">
    <property type="entry name" value="PPR_rpt"/>
</dbReference>
<dbReference type="Gene3D" id="1.25.40.10">
    <property type="entry name" value="Tetratricopeptide repeat domain"/>
    <property type="match status" value="2"/>
</dbReference>
<dbReference type="Proteomes" id="UP000310689">
    <property type="component" value="Unassembled WGS sequence"/>
</dbReference>
<proteinExistence type="predicted"/>
<reference evidence="4 5" key="1">
    <citation type="submission" date="2019-03" db="EMBL/GenBank/DDBJ databases">
        <title>Sequencing 23 genomes of Wallemia ichthyophaga.</title>
        <authorList>
            <person name="Gostincar C."/>
        </authorList>
    </citation>
    <scope>NUCLEOTIDE SEQUENCE [LARGE SCALE GENOMIC DNA]</scope>
    <source>
        <strain evidence="3 5">EXF-6200</strain>
        <strain evidence="2 4">EXF-8621</strain>
    </source>
</reference>
<dbReference type="AlphaFoldDB" id="A0A4V4LYY0"/>
<dbReference type="GO" id="GO:0003729">
    <property type="term" value="F:mRNA binding"/>
    <property type="evidence" value="ECO:0007669"/>
    <property type="project" value="TreeGrafter"/>
</dbReference>
<dbReference type="Proteomes" id="UP000306954">
    <property type="component" value="Unassembled WGS sequence"/>
</dbReference>
<evidence type="ECO:0008006" key="6">
    <source>
        <dbReference type="Google" id="ProtNLM"/>
    </source>
</evidence>